<dbReference type="SUPFAM" id="SSF63411">
    <property type="entry name" value="LuxS/MPP-like metallohydrolase"/>
    <property type="match status" value="2"/>
</dbReference>
<evidence type="ECO:0000313" key="3">
    <source>
        <dbReference type="EMBL" id="OPC80714.1"/>
    </source>
</evidence>
<dbReference type="OrthoDB" id="9811314at2"/>
<reference evidence="3 4" key="1">
    <citation type="submission" date="2017-03" db="EMBL/GenBank/DDBJ databases">
        <title>Draft genome sequence of Streptomyces scabrisporus NF3, endophyte isolated from Amphipterygium adstringens.</title>
        <authorList>
            <person name="Vazquez M."/>
            <person name="Ceapa C.D."/>
            <person name="Rodriguez Luna D."/>
            <person name="Sanchez Esquivel S."/>
        </authorList>
    </citation>
    <scope>NUCLEOTIDE SEQUENCE [LARGE SCALE GENOMIC DNA]</scope>
    <source>
        <strain evidence="3 4">NF3</strain>
    </source>
</reference>
<feature type="domain" description="Peptidase M16 N-terminal" evidence="1">
    <location>
        <begin position="38"/>
        <end position="169"/>
    </location>
</feature>
<proteinExistence type="predicted"/>
<dbReference type="AlphaFoldDB" id="A0A1T3NV91"/>
<dbReference type="PANTHER" id="PTHR11851:SF224">
    <property type="entry name" value="PROCESSING PROTEASE"/>
    <property type="match status" value="1"/>
</dbReference>
<evidence type="ECO:0000259" key="2">
    <source>
        <dbReference type="Pfam" id="PF05193"/>
    </source>
</evidence>
<dbReference type="Proteomes" id="UP000190037">
    <property type="component" value="Unassembled WGS sequence"/>
</dbReference>
<sequence>MTQTGEMVFHPRPGAGAAREWTFPAPERSVLGNGLAVLRVDRPGQKVVAVELVLDSPLAAEPTECEGVATIMARAFTEGTDRMGAEEFAAELESCGATIDTDADHPGVRVALDVPASRLERALGLLADAVRAPAFPAAEVDRLVRQRLDEIVHEMASPPRRAAFALNATLFDDAVRLSRPRAGTAQSVARVDRAAVWDFFTAHVRPQTATLVVVGDFAGVDVTGVLERTIGTWSASAAEPSRPGPVVADDHARVVIVHRPGSVQTQLLVGRIGPGREDASWPALTIGTYCLGGTLTSRLDRVLREEKGYTYGVRAANQSLPNGSLLAIHGSVETDVTGPAVADLVTVLRTLAAEGLTDGERDAAVQSIVGVAPLKYVTPRAVCDSLADMAAERLPDGYLPELYLKLADVATKDAAEAASGGFDPARLVAVLVGDADKIREPLEALDLGPVTVVE</sequence>
<dbReference type="EMBL" id="MWQN01000001">
    <property type="protein sequence ID" value="OPC80714.1"/>
    <property type="molecule type" value="Genomic_DNA"/>
</dbReference>
<dbReference type="RefSeq" id="WP_078974967.1">
    <property type="nucleotide sequence ID" value="NZ_MWQN01000001.1"/>
</dbReference>
<dbReference type="eggNOG" id="COG0612">
    <property type="taxonomic scope" value="Bacteria"/>
</dbReference>
<protein>
    <submittedName>
        <fullName evidence="3">Peptidase M16</fullName>
    </submittedName>
</protein>
<organism evidence="3 4">
    <name type="scientific">Embleya scabrispora</name>
    <dbReference type="NCBI Taxonomy" id="159449"/>
    <lineage>
        <taxon>Bacteria</taxon>
        <taxon>Bacillati</taxon>
        <taxon>Actinomycetota</taxon>
        <taxon>Actinomycetes</taxon>
        <taxon>Kitasatosporales</taxon>
        <taxon>Streptomycetaceae</taxon>
        <taxon>Embleya</taxon>
    </lineage>
</organism>
<dbReference type="InterPro" id="IPR011765">
    <property type="entry name" value="Pept_M16_N"/>
</dbReference>
<dbReference type="GO" id="GO:0046872">
    <property type="term" value="F:metal ion binding"/>
    <property type="evidence" value="ECO:0007669"/>
    <property type="project" value="InterPro"/>
</dbReference>
<accession>A0A1T3NV91</accession>
<dbReference type="InterPro" id="IPR011249">
    <property type="entry name" value="Metalloenz_LuxS/M16"/>
</dbReference>
<dbReference type="Gene3D" id="3.30.830.10">
    <property type="entry name" value="Metalloenzyme, LuxS/M16 peptidase-like"/>
    <property type="match status" value="2"/>
</dbReference>
<gene>
    <name evidence="3" type="ORF">B4N89_06855</name>
</gene>
<evidence type="ECO:0000259" key="1">
    <source>
        <dbReference type="Pfam" id="PF00675"/>
    </source>
</evidence>
<dbReference type="Pfam" id="PF05193">
    <property type="entry name" value="Peptidase_M16_C"/>
    <property type="match status" value="1"/>
</dbReference>
<name>A0A1T3NV91_9ACTN</name>
<comment type="caution">
    <text evidence="3">The sequence shown here is derived from an EMBL/GenBank/DDBJ whole genome shotgun (WGS) entry which is preliminary data.</text>
</comment>
<dbReference type="Pfam" id="PF00675">
    <property type="entry name" value="Peptidase_M16"/>
    <property type="match status" value="1"/>
</dbReference>
<feature type="domain" description="Peptidase M16 C-terminal" evidence="2">
    <location>
        <begin position="191"/>
        <end position="366"/>
    </location>
</feature>
<dbReference type="InterPro" id="IPR050361">
    <property type="entry name" value="MPP/UQCRC_Complex"/>
</dbReference>
<dbReference type="InterPro" id="IPR007863">
    <property type="entry name" value="Peptidase_M16_C"/>
</dbReference>
<dbReference type="PANTHER" id="PTHR11851">
    <property type="entry name" value="METALLOPROTEASE"/>
    <property type="match status" value="1"/>
</dbReference>
<keyword evidence="4" id="KW-1185">Reference proteome</keyword>
<evidence type="ECO:0000313" key="4">
    <source>
        <dbReference type="Proteomes" id="UP000190037"/>
    </source>
</evidence>
<dbReference type="STRING" id="159449.B4N89_06855"/>